<protein>
    <recommendedName>
        <fullName evidence="3">Small ribosomal subunit protein bS16</fullName>
    </recommendedName>
</protein>
<dbReference type="PANTHER" id="PTHR12919:SF20">
    <property type="entry name" value="SMALL RIBOSOMAL SUBUNIT PROTEIN BS16M"/>
    <property type="match status" value="1"/>
</dbReference>
<comment type="similarity">
    <text evidence="3">Belongs to the bacterial ribosomal protein bS16 family.</text>
</comment>
<dbReference type="GO" id="GO:0005840">
    <property type="term" value="C:ribosome"/>
    <property type="evidence" value="ECO:0007669"/>
    <property type="project" value="UniProtKB-KW"/>
</dbReference>
<evidence type="ECO:0000256" key="2">
    <source>
        <dbReference type="ARBA" id="ARBA00023274"/>
    </source>
</evidence>
<reference evidence="4" key="1">
    <citation type="submission" date="2022-09" db="EMBL/GenBank/DDBJ databases">
        <title>Novel Mycoplasma species identified in domestic and wild animals.</title>
        <authorList>
            <person name="Volokhov D.V."/>
            <person name="Furtak V.A."/>
            <person name="Zagorodnyaya T.A."/>
        </authorList>
    </citation>
    <scope>NUCLEOTIDE SEQUENCE</scope>
    <source>
        <strain evidence="4">Oakley</strain>
    </source>
</reference>
<gene>
    <name evidence="3 4" type="primary">rpsP</name>
    <name evidence="4" type="ORF">N7548_08265</name>
</gene>
<evidence type="ECO:0000313" key="4">
    <source>
        <dbReference type="EMBL" id="MCV2232811.1"/>
    </source>
</evidence>
<keyword evidence="5" id="KW-1185">Reference proteome</keyword>
<evidence type="ECO:0000313" key="5">
    <source>
        <dbReference type="Proteomes" id="UP001177160"/>
    </source>
</evidence>
<dbReference type="EMBL" id="JAOVQM010000010">
    <property type="protein sequence ID" value="MCV2232811.1"/>
    <property type="molecule type" value="Genomic_DNA"/>
</dbReference>
<accession>A0ABT2Y7U3</accession>
<dbReference type="RefSeq" id="WP_263609000.1">
    <property type="nucleotide sequence ID" value="NZ_JAOVQM010000010.1"/>
</dbReference>
<name>A0ABT2Y7U3_9MOLU</name>
<sequence>MVKIRLQRYGSNKNPFYRVVATEATSPRDGRFLEIIGTYNPVKNPAIVEIDKEKAAKWINNGAKPTETVKNLFKKYSVLEK</sequence>
<proteinExistence type="inferred from homology"/>
<evidence type="ECO:0000256" key="3">
    <source>
        <dbReference type="HAMAP-Rule" id="MF_00385"/>
    </source>
</evidence>
<dbReference type="PANTHER" id="PTHR12919">
    <property type="entry name" value="30S RIBOSOMAL PROTEIN S16"/>
    <property type="match status" value="1"/>
</dbReference>
<dbReference type="InterPro" id="IPR023803">
    <property type="entry name" value="Ribosomal_bS16_dom_sf"/>
</dbReference>
<dbReference type="HAMAP" id="MF_00385">
    <property type="entry name" value="Ribosomal_bS16"/>
    <property type="match status" value="1"/>
</dbReference>
<comment type="caution">
    <text evidence="4">The sequence shown here is derived from an EMBL/GenBank/DDBJ whole genome shotgun (WGS) entry which is preliminary data.</text>
</comment>
<evidence type="ECO:0000256" key="1">
    <source>
        <dbReference type="ARBA" id="ARBA00022980"/>
    </source>
</evidence>
<keyword evidence="1 3" id="KW-0689">Ribosomal protein</keyword>
<dbReference type="Gene3D" id="3.30.1320.10">
    <property type="match status" value="1"/>
</dbReference>
<organism evidence="4 5">
    <name type="scientific">Paracholeplasma manati</name>
    <dbReference type="NCBI Taxonomy" id="591373"/>
    <lineage>
        <taxon>Bacteria</taxon>
        <taxon>Bacillati</taxon>
        <taxon>Mycoplasmatota</taxon>
        <taxon>Mollicutes</taxon>
        <taxon>Acholeplasmatales</taxon>
        <taxon>Acholeplasmataceae</taxon>
        <taxon>Paracholeplasma</taxon>
    </lineage>
</organism>
<keyword evidence="2 3" id="KW-0687">Ribonucleoprotein</keyword>
<dbReference type="Proteomes" id="UP001177160">
    <property type="component" value="Unassembled WGS sequence"/>
</dbReference>
<dbReference type="Pfam" id="PF00886">
    <property type="entry name" value="Ribosomal_S16"/>
    <property type="match status" value="1"/>
</dbReference>
<dbReference type="NCBIfam" id="TIGR00002">
    <property type="entry name" value="S16"/>
    <property type="match status" value="1"/>
</dbReference>
<dbReference type="SUPFAM" id="SSF54565">
    <property type="entry name" value="Ribosomal protein S16"/>
    <property type="match status" value="1"/>
</dbReference>
<dbReference type="InterPro" id="IPR000307">
    <property type="entry name" value="Ribosomal_bS16"/>
</dbReference>